<dbReference type="HOGENOM" id="CLU_2512163_0_0_1"/>
<accession>A0A0C2WLQ0</accession>
<evidence type="ECO:0000313" key="2">
    <source>
        <dbReference type="Proteomes" id="UP000054549"/>
    </source>
</evidence>
<proteinExistence type="predicted"/>
<dbReference type="EMBL" id="KN818362">
    <property type="protein sequence ID" value="KIL57636.1"/>
    <property type="molecule type" value="Genomic_DNA"/>
</dbReference>
<sequence length="85" mass="10310">MVGRKTRVYARPSSTFLKRSTLWSLLCPTKPVTDFRLSRRVSYTSTFHPQSTRVRQRGMRMNSFWWTKIRMPRKGKDEQMWGRRL</sequence>
<dbReference type="AlphaFoldDB" id="A0A0C2WLQ0"/>
<protein>
    <submittedName>
        <fullName evidence="1">Uncharacterized protein</fullName>
    </submittedName>
</protein>
<gene>
    <name evidence="1" type="ORF">M378DRAFT_200737</name>
</gene>
<dbReference type="Proteomes" id="UP000054549">
    <property type="component" value="Unassembled WGS sequence"/>
</dbReference>
<evidence type="ECO:0000313" key="1">
    <source>
        <dbReference type="EMBL" id="KIL57636.1"/>
    </source>
</evidence>
<reference evidence="1 2" key="1">
    <citation type="submission" date="2014-04" db="EMBL/GenBank/DDBJ databases">
        <title>Evolutionary Origins and Diversification of the Mycorrhizal Mutualists.</title>
        <authorList>
            <consortium name="DOE Joint Genome Institute"/>
            <consortium name="Mycorrhizal Genomics Consortium"/>
            <person name="Kohler A."/>
            <person name="Kuo A."/>
            <person name="Nagy L.G."/>
            <person name="Floudas D."/>
            <person name="Copeland A."/>
            <person name="Barry K.W."/>
            <person name="Cichocki N."/>
            <person name="Veneault-Fourrey C."/>
            <person name="LaButti K."/>
            <person name="Lindquist E.A."/>
            <person name="Lipzen A."/>
            <person name="Lundell T."/>
            <person name="Morin E."/>
            <person name="Murat C."/>
            <person name="Riley R."/>
            <person name="Ohm R."/>
            <person name="Sun H."/>
            <person name="Tunlid A."/>
            <person name="Henrissat B."/>
            <person name="Grigoriev I.V."/>
            <person name="Hibbett D.S."/>
            <person name="Martin F."/>
        </authorList>
    </citation>
    <scope>NUCLEOTIDE SEQUENCE [LARGE SCALE GENOMIC DNA]</scope>
    <source>
        <strain evidence="1 2">Koide BX008</strain>
    </source>
</reference>
<name>A0A0C2WLQ0_AMAMK</name>
<keyword evidence="2" id="KW-1185">Reference proteome</keyword>
<dbReference type="InParanoid" id="A0A0C2WLQ0"/>
<organism evidence="1 2">
    <name type="scientific">Amanita muscaria (strain Koide BX008)</name>
    <dbReference type="NCBI Taxonomy" id="946122"/>
    <lineage>
        <taxon>Eukaryota</taxon>
        <taxon>Fungi</taxon>
        <taxon>Dikarya</taxon>
        <taxon>Basidiomycota</taxon>
        <taxon>Agaricomycotina</taxon>
        <taxon>Agaricomycetes</taxon>
        <taxon>Agaricomycetidae</taxon>
        <taxon>Agaricales</taxon>
        <taxon>Pluteineae</taxon>
        <taxon>Amanitaceae</taxon>
        <taxon>Amanita</taxon>
    </lineage>
</organism>